<dbReference type="AlphaFoldDB" id="A0A8H5G813"/>
<keyword evidence="3" id="KW-1185">Reference proteome</keyword>
<proteinExistence type="predicted"/>
<keyword evidence="1" id="KW-0812">Transmembrane</keyword>
<accession>A0A8H5G813</accession>
<feature type="transmembrane region" description="Helical" evidence="1">
    <location>
        <begin position="182"/>
        <end position="208"/>
    </location>
</feature>
<dbReference type="EMBL" id="JAACJM010000045">
    <property type="protein sequence ID" value="KAF5360087.1"/>
    <property type="molecule type" value="Genomic_DNA"/>
</dbReference>
<keyword evidence="1" id="KW-0472">Membrane</keyword>
<organism evidence="2 3">
    <name type="scientific">Tetrapyrgos nigripes</name>
    <dbReference type="NCBI Taxonomy" id="182062"/>
    <lineage>
        <taxon>Eukaryota</taxon>
        <taxon>Fungi</taxon>
        <taxon>Dikarya</taxon>
        <taxon>Basidiomycota</taxon>
        <taxon>Agaricomycotina</taxon>
        <taxon>Agaricomycetes</taxon>
        <taxon>Agaricomycetidae</taxon>
        <taxon>Agaricales</taxon>
        <taxon>Marasmiineae</taxon>
        <taxon>Marasmiaceae</taxon>
        <taxon>Tetrapyrgos</taxon>
    </lineage>
</organism>
<sequence>MSSIPPGIDPTDPLASLPPALASIIEEALTEFIKANLPSIYIMIISSLWLGVSLCLFMALLWSSQAEKRRTPLFICCVIAVGFGTIPGILFLRLLIKSFTASISDTAHVLVEIKPYIFALSFFSFFSSFLVDSILLIRLIPLVKLPSAPSISLPSFTKSSSSSRCNFSSSSTIFAQSSTNRFVLFFGPLILIKLGRIAAIIALVINVIKKEQNSTSG</sequence>
<name>A0A8H5G813_9AGAR</name>
<dbReference type="Proteomes" id="UP000559256">
    <property type="component" value="Unassembled WGS sequence"/>
</dbReference>
<reference evidence="2 3" key="1">
    <citation type="journal article" date="2020" name="ISME J.">
        <title>Uncovering the hidden diversity of litter-decomposition mechanisms in mushroom-forming fungi.</title>
        <authorList>
            <person name="Floudas D."/>
            <person name="Bentzer J."/>
            <person name="Ahren D."/>
            <person name="Johansson T."/>
            <person name="Persson P."/>
            <person name="Tunlid A."/>
        </authorList>
    </citation>
    <scope>NUCLEOTIDE SEQUENCE [LARGE SCALE GENOMIC DNA]</scope>
    <source>
        <strain evidence="2 3">CBS 291.85</strain>
    </source>
</reference>
<dbReference type="OrthoDB" id="2548432at2759"/>
<feature type="transmembrane region" description="Helical" evidence="1">
    <location>
        <begin position="116"/>
        <end position="137"/>
    </location>
</feature>
<feature type="transmembrane region" description="Helical" evidence="1">
    <location>
        <begin position="40"/>
        <end position="61"/>
    </location>
</feature>
<protein>
    <recommendedName>
        <fullName evidence="4">Transmembrane protein</fullName>
    </recommendedName>
</protein>
<evidence type="ECO:0000313" key="3">
    <source>
        <dbReference type="Proteomes" id="UP000559256"/>
    </source>
</evidence>
<feature type="transmembrane region" description="Helical" evidence="1">
    <location>
        <begin position="73"/>
        <end position="96"/>
    </location>
</feature>
<evidence type="ECO:0000256" key="1">
    <source>
        <dbReference type="SAM" id="Phobius"/>
    </source>
</evidence>
<evidence type="ECO:0000313" key="2">
    <source>
        <dbReference type="EMBL" id="KAF5360087.1"/>
    </source>
</evidence>
<keyword evidence="1" id="KW-1133">Transmembrane helix</keyword>
<gene>
    <name evidence="2" type="ORF">D9758_007559</name>
</gene>
<comment type="caution">
    <text evidence="2">The sequence shown here is derived from an EMBL/GenBank/DDBJ whole genome shotgun (WGS) entry which is preliminary data.</text>
</comment>
<evidence type="ECO:0008006" key="4">
    <source>
        <dbReference type="Google" id="ProtNLM"/>
    </source>
</evidence>